<accession>A0ABN9WVG2</accession>
<comment type="caution">
    <text evidence="2">The sequence shown here is derived from an EMBL/GenBank/DDBJ whole genome shotgun (WGS) entry which is preliminary data.</text>
</comment>
<evidence type="ECO:0000313" key="2">
    <source>
        <dbReference type="EMBL" id="CAK0889562.1"/>
    </source>
</evidence>
<gene>
    <name evidence="2" type="ORF">PCOR1329_LOCUS70066</name>
</gene>
<reference evidence="2" key="1">
    <citation type="submission" date="2023-10" db="EMBL/GenBank/DDBJ databases">
        <authorList>
            <person name="Chen Y."/>
            <person name="Shah S."/>
            <person name="Dougan E. K."/>
            <person name="Thang M."/>
            <person name="Chan C."/>
        </authorList>
    </citation>
    <scope>NUCLEOTIDE SEQUENCE [LARGE SCALE GENOMIC DNA]</scope>
</reference>
<proteinExistence type="predicted"/>
<dbReference type="Proteomes" id="UP001189429">
    <property type="component" value="Unassembled WGS sequence"/>
</dbReference>
<feature type="compositionally biased region" description="Basic and acidic residues" evidence="1">
    <location>
        <begin position="357"/>
        <end position="367"/>
    </location>
</feature>
<feature type="region of interest" description="Disordered" evidence="1">
    <location>
        <begin position="334"/>
        <end position="389"/>
    </location>
</feature>
<evidence type="ECO:0000313" key="3">
    <source>
        <dbReference type="Proteomes" id="UP001189429"/>
    </source>
</evidence>
<evidence type="ECO:0008006" key="4">
    <source>
        <dbReference type="Google" id="ProtNLM"/>
    </source>
</evidence>
<dbReference type="EMBL" id="CAUYUJ010019235">
    <property type="protein sequence ID" value="CAK0889562.1"/>
    <property type="molecule type" value="Genomic_DNA"/>
</dbReference>
<organism evidence="2 3">
    <name type="scientific">Prorocentrum cordatum</name>
    <dbReference type="NCBI Taxonomy" id="2364126"/>
    <lineage>
        <taxon>Eukaryota</taxon>
        <taxon>Sar</taxon>
        <taxon>Alveolata</taxon>
        <taxon>Dinophyceae</taxon>
        <taxon>Prorocentrales</taxon>
        <taxon>Prorocentraceae</taxon>
        <taxon>Prorocentrum</taxon>
    </lineage>
</organism>
<evidence type="ECO:0000256" key="1">
    <source>
        <dbReference type="SAM" id="MobiDB-lite"/>
    </source>
</evidence>
<sequence>ALVLIEVADLLLSGEETVMKSLKQALADRFKFGKWKEREADYAGRRLCQLPDRIVVDQEKYIREQLSTMFLGKDRRSQVESPPSREEISSCRAMAAQVQWLARESRPDVAGSASLLAAALPAPCLADALALIKVCKFLQASPEQRLTIWNLDPASVTFVTASDAGGPGSARRGGARGAWIIMAADSVMRDNRRARVSVLAWRSLRMKRAVSSAVAAETLALSGATGEAQWIHVLRRDAVFEGVPRPAWFDNQRPFAVMLASDCQLGDAASGLSVVDAKSVFDGTLVLVGEHGHLDERSLNASLKSRSRGAGRKMLDAAESGAPGLEGPVWISLGEDGDTLEDPEVVDPARGKAGYGRRGEGGEDLGRGYDSGGADSFKPARIWPAVPPI</sequence>
<feature type="compositionally biased region" description="Acidic residues" evidence="1">
    <location>
        <begin position="335"/>
        <end position="345"/>
    </location>
</feature>
<protein>
    <recommendedName>
        <fullName evidence="4">TLDc domain-containing protein</fullName>
    </recommendedName>
</protein>
<keyword evidence="3" id="KW-1185">Reference proteome</keyword>
<feature type="non-terminal residue" evidence="2">
    <location>
        <position position="1"/>
    </location>
</feature>
<name>A0ABN9WVG2_9DINO</name>